<accession>R8BI82</accession>
<proteinExistence type="predicted"/>
<dbReference type="AlphaFoldDB" id="R8BI82"/>
<protein>
    <submittedName>
        <fullName evidence="3">Putative ell-associated factor protein</fullName>
    </submittedName>
</protein>
<dbReference type="HOGENOM" id="CLU_041956_0_0_1"/>
<feature type="region of interest" description="Disordered" evidence="1">
    <location>
        <begin position="43"/>
        <end position="68"/>
    </location>
</feature>
<feature type="compositionally biased region" description="Acidic residues" evidence="1">
    <location>
        <begin position="226"/>
        <end position="236"/>
    </location>
</feature>
<dbReference type="GeneID" id="19326011"/>
<gene>
    <name evidence="3" type="ORF">UCRPA7_5454</name>
</gene>
<feature type="compositionally biased region" description="Acidic residues" evidence="1">
    <location>
        <begin position="274"/>
        <end position="304"/>
    </location>
</feature>
<organism evidence="3 4">
    <name type="scientific">Phaeoacremonium minimum (strain UCR-PA7)</name>
    <name type="common">Esca disease fungus</name>
    <name type="synonym">Togninia minima</name>
    <dbReference type="NCBI Taxonomy" id="1286976"/>
    <lineage>
        <taxon>Eukaryota</taxon>
        <taxon>Fungi</taxon>
        <taxon>Dikarya</taxon>
        <taxon>Ascomycota</taxon>
        <taxon>Pezizomycotina</taxon>
        <taxon>Sordariomycetes</taxon>
        <taxon>Sordariomycetidae</taxon>
        <taxon>Togniniales</taxon>
        <taxon>Togniniaceae</taxon>
        <taxon>Phaeoacremonium</taxon>
    </lineage>
</organism>
<dbReference type="EMBL" id="KB933181">
    <property type="protein sequence ID" value="EON99040.1"/>
    <property type="molecule type" value="Genomic_DNA"/>
</dbReference>
<evidence type="ECO:0000259" key="2">
    <source>
        <dbReference type="Pfam" id="PF09816"/>
    </source>
</evidence>
<feature type="compositionally biased region" description="Acidic residues" evidence="1">
    <location>
        <begin position="322"/>
        <end position="335"/>
    </location>
</feature>
<feature type="region of interest" description="Disordered" evidence="1">
    <location>
        <begin position="148"/>
        <end position="353"/>
    </location>
</feature>
<dbReference type="Proteomes" id="UP000014074">
    <property type="component" value="Unassembled WGS sequence"/>
</dbReference>
<dbReference type="InterPro" id="IPR019194">
    <property type="entry name" value="Tscrpt_elong_fac_Eaf_N"/>
</dbReference>
<dbReference type="eggNOG" id="ENOG502SEGQ">
    <property type="taxonomic scope" value="Eukaryota"/>
</dbReference>
<reference evidence="4" key="1">
    <citation type="journal article" date="2013" name="Genome Announc.">
        <title>Draft genome sequence of the ascomycete Phaeoacremonium aleophilum strain UCR-PA7, a causal agent of the esca disease complex in grapevines.</title>
        <authorList>
            <person name="Blanco-Ulate B."/>
            <person name="Rolshausen P."/>
            <person name="Cantu D."/>
        </authorList>
    </citation>
    <scope>NUCLEOTIDE SEQUENCE [LARGE SCALE GENOMIC DNA]</scope>
    <source>
        <strain evidence="4">UCR-PA7</strain>
    </source>
</reference>
<dbReference type="RefSeq" id="XP_007916192.1">
    <property type="nucleotide sequence ID" value="XM_007918001.1"/>
</dbReference>
<evidence type="ECO:0000313" key="4">
    <source>
        <dbReference type="Proteomes" id="UP000014074"/>
    </source>
</evidence>
<name>R8BI82_PHAM7</name>
<dbReference type="Pfam" id="PF09816">
    <property type="entry name" value="EAF"/>
    <property type="match status" value="1"/>
</dbReference>
<sequence length="353" mass="38480">MAAANAAGVIDPTKTGKYPVILSDALLGKPAKEIYTGVRYNHKPALSSDTAPANARLKPSPSNGAYDLSFTDDGGRYAYSGSRSSTPDSSNGSSPFVLIFDPSRQAFVLHRVDSVFNMNLTRTPNNTDPEALREEFPHLNSTIKVQVGSNASKSNSSNAASSSSAVKSKPAGEKSGMKALAKLKEHQNKTKKATEKERKEPPAPISVPEPLAKVEKVKRRDRSPVESEEEDDDDDGGLLIEFPEGDAPTSRFNQTTDFSPAFPVRRFSEFVREGEDDQDDDADGEEEFDIPDIPEDDEEEEDEPMGTFKLPSPVGQQNQQEDPADDDEDIEDLEAALEKEFAMDSESSVSEED</sequence>
<dbReference type="OrthoDB" id="125903at2759"/>
<keyword evidence="4" id="KW-1185">Reference proteome</keyword>
<evidence type="ECO:0000313" key="3">
    <source>
        <dbReference type="EMBL" id="EON99040.1"/>
    </source>
</evidence>
<dbReference type="KEGG" id="tmn:UCRPA7_5454"/>
<evidence type="ECO:0000256" key="1">
    <source>
        <dbReference type="SAM" id="MobiDB-lite"/>
    </source>
</evidence>
<feature type="compositionally biased region" description="Low complexity" evidence="1">
    <location>
        <begin position="149"/>
        <end position="169"/>
    </location>
</feature>
<feature type="domain" description="Transcription elongation factor Eaf N-terminal" evidence="2">
    <location>
        <begin position="18"/>
        <end position="124"/>
    </location>
</feature>
<feature type="compositionally biased region" description="Basic and acidic residues" evidence="1">
    <location>
        <begin position="170"/>
        <end position="201"/>
    </location>
</feature>